<evidence type="ECO:0000313" key="3">
    <source>
        <dbReference type="Proteomes" id="UP001163046"/>
    </source>
</evidence>
<evidence type="ECO:0000256" key="1">
    <source>
        <dbReference type="SAM" id="MobiDB-lite"/>
    </source>
</evidence>
<keyword evidence="3" id="KW-1185">Reference proteome</keyword>
<feature type="compositionally biased region" description="Polar residues" evidence="1">
    <location>
        <begin position="47"/>
        <end position="57"/>
    </location>
</feature>
<accession>A0A9W9ZUV7</accession>
<proteinExistence type="predicted"/>
<reference evidence="2" key="1">
    <citation type="submission" date="2023-01" db="EMBL/GenBank/DDBJ databases">
        <title>Genome assembly of the deep-sea coral Lophelia pertusa.</title>
        <authorList>
            <person name="Herrera S."/>
            <person name="Cordes E."/>
        </authorList>
    </citation>
    <scope>NUCLEOTIDE SEQUENCE</scope>
    <source>
        <strain evidence="2">USNM1676648</strain>
        <tissue evidence="2">Polyp</tissue>
    </source>
</reference>
<dbReference type="Proteomes" id="UP001163046">
    <property type="component" value="Unassembled WGS sequence"/>
</dbReference>
<dbReference type="EMBL" id="MU825510">
    <property type="protein sequence ID" value="KAJ7388293.1"/>
    <property type="molecule type" value="Genomic_DNA"/>
</dbReference>
<gene>
    <name evidence="2" type="ORF">OS493_038706</name>
</gene>
<name>A0A9W9ZUV7_9CNID</name>
<feature type="compositionally biased region" description="Basic and acidic residues" evidence="1">
    <location>
        <begin position="37"/>
        <end position="46"/>
    </location>
</feature>
<comment type="caution">
    <text evidence="2">The sequence shown here is derived from an EMBL/GenBank/DDBJ whole genome shotgun (WGS) entry which is preliminary data.</text>
</comment>
<dbReference type="AlphaFoldDB" id="A0A9W9ZUV7"/>
<sequence length="190" mass="20704">MLAEKRIELESEDESKVESIINLEAEDKNSSQVSELKNTDVSDVKNTDVSSPASEMQVQAEAINAANSRTDNGSESASEESELVIDSSSLPDDVAKQANQLFLKGLDAENADNKRERIYSNCRFVGFCRTAPVLCFSSHFLVITSCICPGTQSQQGIKCPSSACVKQGTHDVILENPNNETNLETLLSRL</sequence>
<feature type="region of interest" description="Disordered" evidence="1">
    <location>
        <begin position="27"/>
        <end position="57"/>
    </location>
</feature>
<evidence type="ECO:0000313" key="2">
    <source>
        <dbReference type="EMBL" id="KAJ7388293.1"/>
    </source>
</evidence>
<protein>
    <submittedName>
        <fullName evidence="2">Uncharacterized protein</fullName>
    </submittedName>
</protein>
<organism evidence="2 3">
    <name type="scientific">Desmophyllum pertusum</name>
    <dbReference type="NCBI Taxonomy" id="174260"/>
    <lineage>
        <taxon>Eukaryota</taxon>
        <taxon>Metazoa</taxon>
        <taxon>Cnidaria</taxon>
        <taxon>Anthozoa</taxon>
        <taxon>Hexacorallia</taxon>
        <taxon>Scleractinia</taxon>
        <taxon>Caryophylliina</taxon>
        <taxon>Caryophylliidae</taxon>
        <taxon>Desmophyllum</taxon>
    </lineage>
</organism>